<evidence type="ECO:0000256" key="1">
    <source>
        <dbReference type="SAM" id="SignalP"/>
    </source>
</evidence>
<accession>A0A068Y0Y0</accession>
<evidence type="ECO:0000313" key="4">
    <source>
        <dbReference type="Proteomes" id="UP000017246"/>
    </source>
</evidence>
<dbReference type="OrthoDB" id="6270305at2759"/>
<keyword evidence="1" id="KW-0732">Signal</keyword>
<name>A0A068Y0Y0_ECHMU</name>
<dbReference type="InterPro" id="IPR043785">
    <property type="entry name" value="DUF5727"/>
</dbReference>
<dbReference type="Pfam" id="PF18997">
    <property type="entry name" value="DUF5727"/>
    <property type="match status" value="1"/>
</dbReference>
<dbReference type="OMA" id="IEECNSY"/>
<dbReference type="EMBL" id="LN902841">
    <property type="protein sequence ID" value="CDS36049.2"/>
    <property type="molecule type" value="Genomic_DNA"/>
</dbReference>
<feature type="domain" description="DUF5727" evidence="2">
    <location>
        <begin position="57"/>
        <end position="242"/>
    </location>
</feature>
<sequence>MLKLAFFLITVAYYSGAEPVLWGSRIVGTPAGQSPTMYFRLPKLASIAVLINGKRNSLDIRDGKCYLNGNQEWGSPCQMDTESANITLKDVSKQETLQISSLYIFTSAAFFVPNCTFQKPKQGKVDLKTSFPLSRFGKGQSNVEVALAAQGARSQNVAALLVNGELACRWIGTSLEVSSSPFCRNMSEDTGSDLRTFVWNVTRNDTVNYTAIQWSSGDSSLGVSIDWTQDGASPEIEECNSYRVTTTTTSSSSGVTSNLATTTSSGPEVTYTPTIVIAPLSMLMLMIAPAG</sequence>
<gene>
    <name evidence="3" type="ORF">EmuJ_001201600</name>
</gene>
<feature type="chain" id="PRO_5001660512" evidence="1">
    <location>
        <begin position="18"/>
        <end position="291"/>
    </location>
</feature>
<reference evidence="3" key="2">
    <citation type="submission" date="2015-11" db="EMBL/GenBank/DDBJ databases">
        <authorList>
            <person name="Zhang Y."/>
            <person name="Guo Z."/>
        </authorList>
    </citation>
    <scope>NUCLEOTIDE SEQUENCE</scope>
</reference>
<proteinExistence type="predicted"/>
<organism evidence="3 4">
    <name type="scientific">Echinococcus multilocularis</name>
    <name type="common">Fox tapeworm</name>
    <dbReference type="NCBI Taxonomy" id="6211"/>
    <lineage>
        <taxon>Eukaryota</taxon>
        <taxon>Metazoa</taxon>
        <taxon>Spiralia</taxon>
        <taxon>Lophotrochozoa</taxon>
        <taxon>Platyhelminthes</taxon>
        <taxon>Cestoda</taxon>
        <taxon>Eucestoda</taxon>
        <taxon>Cyclophyllidea</taxon>
        <taxon>Taeniidae</taxon>
        <taxon>Echinococcus</taxon>
    </lineage>
</organism>
<dbReference type="Proteomes" id="UP000017246">
    <property type="component" value="Unassembled WGS sequence"/>
</dbReference>
<evidence type="ECO:0000313" key="3">
    <source>
        <dbReference type="EMBL" id="CDS36049.2"/>
    </source>
</evidence>
<reference evidence="3" key="1">
    <citation type="journal article" date="2013" name="Nature">
        <title>The genomes of four tapeworm species reveal adaptations to parasitism.</title>
        <authorList>
            <person name="Tsai I.J."/>
            <person name="Zarowiecki M."/>
            <person name="Holroyd N."/>
            <person name="Garciarrubio A."/>
            <person name="Sanchez-Flores A."/>
            <person name="Brooks K.L."/>
            <person name="Tracey A."/>
            <person name="Bobes R.J."/>
            <person name="Fragoso G."/>
            <person name="Sciutto E."/>
            <person name="Aslett M."/>
            <person name="Beasley H."/>
            <person name="Bennett H.M."/>
            <person name="Cai J."/>
            <person name="Camicia F."/>
            <person name="Clark R."/>
            <person name="Cucher M."/>
            <person name="De Silva N."/>
            <person name="Day T.A."/>
            <person name="Deplazes P."/>
            <person name="Estrada K."/>
            <person name="Fernandez C."/>
            <person name="Holland P.W."/>
            <person name="Hou J."/>
            <person name="Hu S."/>
            <person name="Huckvale T."/>
            <person name="Hung S.S."/>
            <person name="Kamenetzky L."/>
            <person name="Keane J.A."/>
            <person name="Kiss F."/>
            <person name="Koziol U."/>
            <person name="Lambert O."/>
            <person name="Liu K."/>
            <person name="Luo X."/>
            <person name="Luo Y."/>
            <person name="Macchiaroli N."/>
            <person name="Nichol S."/>
            <person name="Paps J."/>
            <person name="Parkinson J."/>
            <person name="Pouchkina-Stantcheva N."/>
            <person name="Riddiford N."/>
            <person name="Rosenzvit M."/>
            <person name="Salinas G."/>
            <person name="Wasmuth J.D."/>
            <person name="Zamanian M."/>
            <person name="Zheng Y."/>
            <person name="Cai X."/>
            <person name="Soberon X."/>
            <person name="Olson P.D."/>
            <person name="Laclette J.P."/>
            <person name="Brehm K."/>
            <person name="Berriman M."/>
            <person name="Garciarrubio A."/>
            <person name="Bobes R.J."/>
            <person name="Fragoso G."/>
            <person name="Sanchez-Flores A."/>
            <person name="Estrada K."/>
            <person name="Cevallos M.A."/>
            <person name="Morett E."/>
            <person name="Gonzalez V."/>
            <person name="Portillo T."/>
            <person name="Ochoa-Leyva A."/>
            <person name="Jose M.V."/>
            <person name="Sciutto E."/>
            <person name="Landa A."/>
            <person name="Jimenez L."/>
            <person name="Valdes V."/>
            <person name="Carrero J.C."/>
            <person name="Larralde C."/>
            <person name="Morales-Montor J."/>
            <person name="Limon-Lason J."/>
            <person name="Soberon X."/>
            <person name="Laclette J.P."/>
        </authorList>
    </citation>
    <scope>NUCLEOTIDE SEQUENCE [LARGE SCALE GENOMIC DNA]</scope>
</reference>
<feature type="signal peptide" evidence="1">
    <location>
        <begin position="1"/>
        <end position="17"/>
    </location>
</feature>
<keyword evidence="4" id="KW-1185">Reference proteome</keyword>
<evidence type="ECO:0000259" key="2">
    <source>
        <dbReference type="Pfam" id="PF18997"/>
    </source>
</evidence>
<protein>
    <submittedName>
        <fullName evidence="3">Diagnostic antigen gp50</fullName>
    </submittedName>
</protein>
<dbReference type="AlphaFoldDB" id="A0A068Y0Y0"/>